<evidence type="ECO:0000256" key="1">
    <source>
        <dbReference type="SAM" id="MobiDB-lite"/>
    </source>
</evidence>
<feature type="compositionally biased region" description="Low complexity" evidence="1">
    <location>
        <begin position="251"/>
        <end position="262"/>
    </location>
</feature>
<comment type="caution">
    <text evidence="2">The sequence shown here is derived from an EMBL/GenBank/DDBJ whole genome shotgun (WGS) entry which is preliminary data.</text>
</comment>
<name>A0A8X8C0T2_POPTO</name>
<proteinExistence type="predicted"/>
<dbReference type="Proteomes" id="UP000886885">
    <property type="component" value="Unassembled WGS sequence"/>
</dbReference>
<dbReference type="OrthoDB" id="1745344at2759"/>
<sequence>MFCLRMVALFARKVDVLLATLLTAKMLQKMRKKMSAQLLPLFRSYGLMGIVDGFDFFPPQFSNEEHKVQGITNSAYMAWQYKDQTILGWIISSLSPTVVSTIYGLETSRLAWQALGARFVAPLTSRICIIKRKLQSLQQGSLSCQKFLDEVKTLVDELSAVGKLIDDSDIILSVLNGLNSSFHSFVTTYMLLSKEKSMSFSDFHAKLLNHDLMQQFHSQSLHHEAGSYALYSHKPTVKIGSRHSSNKSRFSGASKGSDSASSQFRQPLPHLQRPSSSASSDSR</sequence>
<dbReference type="EMBL" id="JAAWWB010002118">
    <property type="protein sequence ID" value="KAG6735489.1"/>
    <property type="molecule type" value="Genomic_DNA"/>
</dbReference>
<dbReference type="PANTHER" id="PTHR47481:SF31">
    <property type="entry name" value="OS01G0873500 PROTEIN"/>
    <property type="match status" value="1"/>
</dbReference>
<protein>
    <submittedName>
        <fullName evidence="2">Uncharacterized protein</fullName>
    </submittedName>
</protein>
<reference evidence="2" key="1">
    <citation type="journal article" date="2020" name="bioRxiv">
        <title>Hybrid origin of Populus tomentosa Carr. identified through genome sequencing and phylogenomic analysis.</title>
        <authorList>
            <person name="An X."/>
            <person name="Gao K."/>
            <person name="Chen Z."/>
            <person name="Li J."/>
            <person name="Yang X."/>
            <person name="Yang X."/>
            <person name="Zhou J."/>
            <person name="Guo T."/>
            <person name="Zhao T."/>
            <person name="Huang S."/>
            <person name="Miao D."/>
            <person name="Khan W.U."/>
            <person name="Rao P."/>
            <person name="Ye M."/>
            <person name="Lei B."/>
            <person name="Liao W."/>
            <person name="Wang J."/>
            <person name="Ji L."/>
            <person name="Li Y."/>
            <person name="Guo B."/>
            <person name="Mustafa N.S."/>
            <person name="Li S."/>
            <person name="Yun Q."/>
            <person name="Keller S.R."/>
            <person name="Mao J."/>
            <person name="Zhang R."/>
            <person name="Strauss S.H."/>
        </authorList>
    </citation>
    <scope>NUCLEOTIDE SEQUENCE</scope>
    <source>
        <strain evidence="2">GM15</strain>
        <tissue evidence="2">Leaf</tissue>
    </source>
</reference>
<accession>A0A8X8C0T2</accession>
<evidence type="ECO:0000313" key="2">
    <source>
        <dbReference type="EMBL" id="KAG6735489.1"/>
    </source>
</evidence>
<dbReference type="Pfam" id="PF14223">
    <property type="entry name" value="Retrotran_gag_2"/>
    <property type="match status" value="1"/>
</dbReference>
<dbReference type="AlphaFoldDB" id="A0A8X8C0T2"/>
<keyword evidence="3" id="KW-1185">Reference proteome</keyword>
<dbReference type="PANTHER" id="PTHR47481">
    <property type="match status" value="1"/>
</dbReference>
<gene>
    <name evidence="2" type="ORF">POTOM_061904</name>
</gene>
<feature type="region of interest" description="Disordered" evidence="1">
    <location>
        <begin position="239"/>
        <end position="283"/>
    </location>
</feature>
<organism evidence="2 3">
    <name type="scientific">Populus tomentosa</name>
    <name type="common">Chinese white poplar</name>
    <dbReference type="NCBI Taxonomy" id="118781"/>
    <lineage>
        <taxon>Eukaryota</taxon>
        <taxon>Viridiplantae</taxon>
        <taxon>Streptophyta</taxon>
        <taxon>Embryophyta</taxon>
        <taxon>Tracheophyta</taxon>
        <taxon>Spermatophyta</taxon>
        <taxon>Magnoliopsida</taxon>
        <taxon>eudicotyledons</taxon>
        <taxon>Gunneridae</taxon>
        <taxon>Pentapetalae</taxon>
        <taxon>rosids</taxon>
        <taxon>fabids</taxon>
        <taxon>Malpighiales</taxon>
        <taxon>Salicaceae</taxon>
        <taxon>Saliceae</taxon>
        <taxon>Populus</taxon>
    </lineage>
</organism>
<evidence type="ECO:0000313" key="3">
    <source>
        <dbReference type="Proteomes" id="UP000886885"/>
    </source>
</evidence>